<feature type="chain" id="PRO_5038906375" evidence="2">
    <location>
        <begin position="30"/>
        <end position="474"/>
    </location>
</feature>
<accession>A0A7W1YFI5</accession>
<protein>
    <submittedName>
        <fullName evidence="3">YbbR-like domain-containing protein</fullName>
    </submittedName>
</protein>
<dbReference type="InterPro" id="IPR012505">
    <property type="entry name" value="YbbR"/>
</dbReference>
<dbReference type="PANTHER" id="PTHR37804:SF1">
    <property type="entry name" value="CDAA REGULATORY PROTEIN CDAR"/>
    <property type="match status" value="1"/>
</dbReference>
<evidence type="ECO:0000256" key="1">
    <source>
        <dbReference type="SAM" id="MobiDB-lite"/>
    </source>
</evidence>
<dbReference type="AlphaFoldDB" id="A0A7W1YFI5"/>
<reference evidence="3 4" key="1">
    <citation type="submission" date="2020-08" db="EMBL/GenBank/DDBJ databases">
        <title>Listeria ohnekaius sp. nov. and Listeria portnoyii sp. nov. isolated from non-agricultural and natural environments.</title>
        <authorList>
            <person name="Weller D."/>
            <person name="Belias A.M."/>
            <person name="Liao J."/>
            <person name="Guo S."/>
            <person name="Orsi R.H."/>
            <person name="Wiedmann M."/>
        </authorList>
    </citation>
    <scope>NUCLEOTIDE SEQUENCE [LARGE SCALE GENOMIC DNA]</scope>
    <source>
        <strain evidence="3 4">FSL W9-0585</strain>
    </source>
</reference>
<dbReference type="Proteomes" id="UP000548787">
    <property type="component" value="Unassembled WGS sequence"/>
</dbReference>
<dbReference type="Gene3D" id="2.170.120.30">
    <property type="match status" value="2"/>
</dbReference>
<evidence type="ECO:0000256" key="2">
    <source>
        <dbReference type="SAM" id="SignalP"/>
    </source>
</evidence>
<dbReference type="PANTHER" id="PTHR37804">
    <property type="entry name" value="CDAA REGULATORY PROTEIN CDAR"/>
    <property type="match status" value="1"/>
</dbReference>
<evidence type="ECO:0000313" key="3">
    <source>
        <dbReference type="EMBL" id="MBA3925740.1"/>
    </source>
</evidence>
<feature type="compositionally biased region" description="Polar residues" evidence="1">
    <location>
        <begin position="332"/>
        <end position="342"/>
    </location>
</feature>
<name>A0A7W1YFI5_9LIST</name>
<organism evidence="3 4">
    <name type="scientific">Listeria rustica</name>
    <dbReference type="NCBI Taxonomy" id="2713503"/>
    <lineage>
        <taxon>Bacteria</taxon>
        <taxon>Bacillati</taxon>
        <taxon>Bacillota</taxon>
        <taxon>Bacilli</taxon>
        <taxon>Bacillales</taxon>
        <taxon>Listeriaceae</taxon>
        <taxon>Listeria</taxon>
    </lineage>
</organism>
<sequence>MMDRILTNKWSVRIISLIFAAILFTSVTATNNNVTSVTDGVYVDVINNVPVEVYYDKDNMNVAGVPDTVDVTVSGPKGLVQLAKTQPNIIAYIDLTNAKAGTQSVKIKVKGLSDRLKSTINPPTAKVTLAEKVTKKYSVDVELNKSVIASGYQAGTIKADPKRVSITASKETLDQIAYVKATVSDEKDQKSDFTTNATISAFDANLNKLDVEIDPGEVEVDVPVSKIGKTVPLRFQQSGNPADKTVTITSITSDDEHVTVIAPESVTDKIEQITIPIDVTQTTADKTIEVPVPVPTGATSVTPASVKVKITTGKKQSDQSSNGASEGAGQPSEESPNVTTPDAGTDSEPDADKDNKEDEQTETEEPTKQSSSEFKDIPISIIGLVNSDSFSTAFLDPTSGKVNITISGLKTEVDAIGRNDFNVVANMSNLQDGTHTIPLAVHGLAANFTFTLSQSKAEIQVTKKVADGSDPVLN</sequence>
<proteinExistence type="predicted"/>
<feature type="region of interest" description="Disordered" evidence="1">
    <location>
        <begin position="309"/>
        <end position="375"/>
    </location>
</feature>
<evidence type="ECO:0000313" key="4">
    <source>
        <dbReference type="Proteomes" id="UP000548787"/>
    </source>
</evidence>
<dbReference type="Pfam" id="PF07949">
    <property type="entry name" value="YbbR"/>
    <property type="match status" value="3"/>
</dbReference>
<comment type="caution">
    <text evidence="3">The sequence shown here is derived from an EMBL/GenBank/DDBJ whole genome shotgun (WGS) entry which is preliminary data.</text>
</comment>
<keyword evidence="4" id="KW-1185">Reference proteome</keyword>
<dbReference type="Gene3D" id="2.170.120.40">
    <property type="entry name" value="YbbR-like domain"/>
    <property type="match status" value="2"/>
</dbReference>
<gene>
    <name evidence="3" type="ORF">HPK16_05230</name>
</gene>
<dbReference type="EMBL" id="JABJVM010000004">
    <property type="protein sequence ID" value="MBA3925740.1"/>
    <property type="molecule type" value="Genomic_DNA"/>
</dbReference>
<keyword evidence="2" id="KW-0732">Signal</keyword>
<dbReference type="InterPro" id="IPR053154">
    <property type="entry name" value="c-di-AMP_regulator"/>
</dbReference>
<dbReference type="RefSeq" id="WP_181675958.1">
    <property type="nucleotide sequence ID" value="NZ_JABJVM010000004.1"/>
</dbReference>
<feature type="signal peptide" evidence="2">
    <location>
        <begin position="1"/>
        <end position="29"/>
    </location>
</feature>